<evidence type="ECO:0000259" key="2">
    <source>
        <dbReference type="Pfam" id="PF08005"/>
    </source>
</evidence>
<dbReference type="Pfam" id="PF08005">
    <property type="entry name" value="PHR"/>
    <property type="match status" value="1"/>
</dbReference>
<dbReference type="Proteomes" id="UP001176940">
    <property type="component" value="Unassembled WGS sequence"/>
</dbReference>
<name>A0ABN9L1K0_9NEOB</name>
<evidence type="ECO:0000313" key="4">
    <source>
        <dbReference type="Proteomes" id="UP001176940"/>
    </source>
</evidence>
<feature type="region of interest" description="Disordered" evidence="1">
    <location>
        <begin position="386"/>
        <end position="408"/>
    </location>
</feature>
<dbReference type="InterPro" id="IPR012983">
    <property type="entry name" value="PHR"/>
</dbReference>
<feature type="domain" description="PHR" evidence="2">
    <location>
        <begin position="306"/>
        <end position="513"/>
    </location>
</feature>
<dbReference type="InterPro" id="IPR038648">
    <property type="entry name" value="PHR_sf"/>
</dbReference>
<comment type="caution">
    <text evidence="3">The sequence shown here is derived from an EMBL/GenBank/DDBJ whole genome shotgun (WGS) entry which is preliminary data.</text>
</comment>
<evidence type="ECO:0000313" key="3">
    <source>
        <dbReference type="EMBL" id="CAJ0929133.1"/>
    </source>
</evidence>
<reference evidence="3" key="1">
    <citation type="submission" date="2023-07" db="EMBL/GenBank/DDBJ databases">
        <authorList>
            <person name="Stuckert A."/>
        </authorList>
    </citation>
    <scope>NUCLEOTIDE SEQUENCE</scope>
</reference>
<accession>A0ABN9L1K0</accession>
<proteinExistence type="predicted"/>
<dbReference type="PANTHER" id="PTHR45943:SF1">
    <property type="entry name" value="E3 UBIQUITIN-PROTEIN LIGASE MYCBP2"/>
    <property type="match status" value="1"/>
</dbReference>
<protein>
    <recommendedName>
        <fullName evidence="2">PHR domain-containing protein</fullName>
    </recommendedName>
</protein>
<gene>
    <name evidence="3" type="ORF">RIMI_LOCUS3657450</name>
</gene>
<keyword evidence="4" id="KW-1185">Reference proteome</keyword>
<organism evidence="3 4">
    <name type="scientific">Ranitomeya imitator</name>
    <name type="common">mimic poison frog</name>
    <dbReference type="NCBI Taxonomy" id="111125"/>
    <lineage>
        <taxon>Eukaryota</taxon>
        <taxon>Metazoa</taxon>
        <taxon>Chordata</taxon>
        <taxon>Craniata</taxon>
        <taxon>Vertebrata</taxon>
        <taxon>Euteleostomi</taxon>
        <taxon>Amphibia</taxon>
        <taxon>Batrachia</taxon>
        <taxon>Anura</taxon>
        <taxon>Neobatrachia</taxon>
        <taxon>Hyloidea</taxon>
        <taxon>Dendrobatidae</taxon>
        <taxon>Dendrobatinae</taxon>
        <taxon>Ranitomeya</taxon>
    </lineage>
</organism>
<dbReference type="Gene3D" id="2.60.120.820">
    <property type="entry name" value="PHR domain"/>
    <property type="match status" value="1"/>
</dbReference>
<dbReference type="PANTHER" id="PTHR45943">
    <property type="entry name" value="E3 UBIQUITIN-PROTEIN LIGASE MYCBP2"/>
    <property type="match status" value="1"/>
</dbReference>
<dbReference type="EMBL" id="CAUEEQ010005558">
    <property type="protein sequence ID" value="CAJ0929133.1"/>
    <property type="molecule type" value="Genomic_DNA"/>
</dbReference>
<sequence length="759" mass="82959">MQAKYPSYYTGCPRVMGVLLKESSKGVPKMHLQKCTASLLPSLPVGASVALLKTDSLEQIHATTKPVVEETTKLAECIGKTRTLLRKILSEGVDNCMMKLDNDPQGYLSQPLSLLEAVLQECHNTFTACFHSFYPTPALQWACLCDLLNCLDQDIQEANFKTSSSRLLAAVMSALCHTSVKLTSIFPIAYDGEVLLRSMIKQVSTENDTALAHRFPLLVSCMEKLSQSEENVSGMTSFREVLEKMLVIVVLPVRNSLRREHELFSSHLVSNTCGLLASIVSELTASALGSEVDGLNSLHSVKSTPNRFTKTSQGRSWNTGNGSPDAICFSVDKLGVVVVGFCVYGGGGIHEYELEVLVDDIGYISVIKTHFGTNLHMRPPFWNMAAPRKEDGRTPGGQSDHSGDAGHSHRWTSLELVKGTYTTDESPSDIAEIRLDKAVPLKVPIVNYTVLYWNENMKYAVRLRNYGSRTANGDGGMTTVQCPDGVTFTFSSCSLSSNGTNQTRGQIPQVLYYRSEYDGDLQSQLLSRANEEDKNCSRALSVVNAVTRSAKDLLHRALAVDADDIPELLSSSSLFSLLLPLLIAYIGPVAAAIPKAAVEVFGLVQQLLPSVAILNQKYAPPLFNPNQSTDSTTGNQPEQLSACTTSNHYAVVESEHPYKAASVMQYKVSFPECVRWVSVEFDPQCGTAQSEDVLRLMIPGRNAHFSGFGPKFPVHENLNSWVELKKFSGSSGWPSAVLILPGFFSIHCSDISFLNAADP</sequence>
<evidence type="ECO:0000256" key="1">
    <source>
        <dbReference type="SAM" id="MobiDB-lite"/>
    </source>
</evidence>